<dbReference type="Proteomes" id="UP001497522">
    <property type="component" value="Unassembled WGS sequence"/>
</dbReference>
<gene>
    <name evidence="2" type="ORF">CSSPJE1EN2_LOCUS26609</name>
</gene>
<evidence type="ECO:0000313" key="2">
    <source>
        <dbReference type="EMBL" id="CAK9856677.1"/>
    </source>
</evidence>
<keyword evidence="3" id="KW-1185">Reference proteome</keyword>
<name>A0ABP1A0Z9_9BRYO</name>
<feature type="compositionally biased region" description="Low complexity" evidence="1">
    <location>
        <begin position="127"/>
        <end position="140"/>
    </location>
</feature>
<organism evidence="2 3">
    <name type="scientific">Sphagnum jensenii</name>
    <dbReference type="NCBI Taxonomy" id="128206"/>
    <lineage>
        <taxon>Eukaryota</taxon>
        <taxon>Viridiplantae</taxon>
        <taxon>Streptophyta</taxon>
        <taxon>Embryophyta</taxon>
        <taxon>Bryophyta</taxon>
        <taxon>Sphagnophytina</taxon>
        <taxon>Sphagnopsida</taxon>
        <taxon>Sphagnales</taxon>
        <taxon>Sphagnaceae</taxon>
        <taxon>Sphagnum</taxon>
    </lineage>
</organism>
<proteinExistence type="predicted"/>
<feature type="compositionally biased region" description="Polar residues" evidence="1">
    <location>
        <begin position="141"/>
        <end position="157"/>
    </location>
</feature>
<feature type="region of interest" description="Disordered" evidence="1">
    <location>
        <begin position="127"/>
        <end position="157"/>
    </location>
</feature>
<protein>
    <submittedName>
        <fullName evidence="2">Uncharacterized protein</fullName>
    </submittedName>
</protein>
<comment type="caution">
    <text evidence="2">The sequence shown here is derived from an EMBL/GenBank/DDBJ whole genome shotgun (WGS) entry which is preliminary data.</text>
</comment>
<sequence length="157" mass="17577">MPRFPDPESFYFSKSGIPNAGEGLFTLVEFQPGDYLGEYTEKFIAPLMMFPTTETMCLKFMRKAPPVPPRNDPVQESVLIPSLPMILMPPRVPNNQAVPKVPQLEAQVQGNPVNLMNHRNLMNPRVTTSQASQANQANQTKSVTHQQDPANKQTKQT</sequence>
<dbReference type="EMBL" id="CAXHBF010000558">
    <property type="protein sequence ID" value="CAK9856677.1"/>
    <property type="molecule type" value="Genomic_DNA"/>
</dbReference>
<evidence type="ECO:0000313" key="3">
    <source>
        <dbReference type="Proteomes" id="UP001497522"/>
    </source>
</evidence>
<evidence type="ECO:0000256" key="1">
    <source>
        <dbReference type="SAM" id="MobiDB-lite"/>
    </source>
</evidence>
<accession>A0ABP1A0Z9</accession>
<reference evidence="2" key="1">
    <citation type="submission" date="2024-03" db="EMBL/GenBank/DDBJ databases">
        <authorList>
            <consortium name="ELIXIR-Norway"/>
            <consortium name="Elixir Norway"/>
        </authorList>
    </citation>
    <scope>NUCLEOTIDE SEQUENCE</scope>
</reference>